<dbReference type="Gene3D" id="2.60.40.150">
    <property type="entry name" value="C2 domain"/>
    <property type="match status" value="1"/>
</dbReference>
<dbReference type="InterPro" id="IPR000008">
    <property type="entry name" value="C2_dom"/>
</dbReference>
<dbReference type="Gene3D" id="1.10.30.10">
    <property type="entry name" value="High mobility group box domain"/>
    <property type="match status" value="1"/>
</dbReference>
<reference evidence="2" key="1">
    <citation type="submission" date="2016-07" db="EMBL/GenBank/DDBJ databases">
        <title>De novo transcriptome assembly of four accessions of the metal hyperaccumulator plant Noccaea caerulescens.</title>
        <authorList>
            <person name="Blande D."/>
            <person name="Halimaa P."/>
            <person name="Tervahauta A.I."/>
            <person name="Aarts M.G."/>
            <person name="Karenlampi S.O."/>
        </authorList>
    </citation>
    <scope>NUCLEOTIDE SEQUENCE</scope>
</reference>
<gene>
    <name evidence="2" type="ORF">LC_TR15560_c0_g1_i1_g.53639</name>
    <name evidence="3" type="ORF">LE_TR16316_c0_g1_i1_g.52267</name>
</gene>
<dbReference type="EMBL" id="GEVL01005309">
    <property type="protein sequence ID" value="JAU72032.1"/>
    <property type="molecule type" value="Transcribed_RNA"/>
</dbReference>
<organism evidence="2">
    <name type="scientific">Noccaea caerulescens</name>
    <name type="common">Alpine penny-cress</name>
    <name type="synonym">Thlaspi caerulescens</name>
    <dbReference type="NCBI Taxonomy" id="107243"/>
    <lineage>
        <taxon>Eukaryota</taxon>
        <taxon>Viridiplantae</taxon>
        <taxon>Streptophyta</taxon>
        <taxon>Embryophyta</taxon>
        <taxon>Tracheophyta</taxon>
        <taxon>Spermatophyta</taxon>
        <taxon>Magnoliopsida</taxon>
        <taxon>eudicotyledons</taxon>
        <taxon>Gunneridae</taxon>
        <taxon>Pentapetalae</taxon>
        <taxon>rosids</taxon>
        <taxon>malvids</taxon>
        <taxon>Brassicales</taxon>
        <taxon>Brassicaceae</taxon>
        <taxon>Coluteocarpeae</taxon>
        <taxon>Noccaea</taxon>
    </lineage>
</organism>
<dbReference type="PANTHER" id="PTHR31425">
    <property type="entry name" value="PHOSPHORIBOSYLANTHRANILATE TRANSFERASE ISOFORM 1"/>
    <property type="match status" value="1"/>
</dbReference>
<proteinExistence type="predicted"/>
<dbReference type="PROSITE" id="PS50004">
    <property type="entry name" value="C2"/>
    <property type="match status" value="1"/>
</dbReference>
<name>A0A1J3F323_NOCCA</name>
<protein>
    <recommendedName>
        <fullName evidence="1">C2 domain-containing protein</fullName>
    </recommendedName>
</protein>
<evidence type="ECO:0000313" key="2">
    <source>
        <dbReference type="EMBL" id="JAU38183.1"/>
    </source>
</evidence>
<dbReference type="AlphaFoldDB" id="A0A1J3F323"/>
<dbReference type="InterPro" id="IPR036910">
    <property type="entry name" value="HMG_box_dom_sf"/>
</dbReference>
<dbReference type="InterPro" id="IPR047259">
    <property type="entry name" value="QUIRKY-like"/>
</dbReference>
<dbReference type="Pfam" id="PF00168">
    <property type="entry name" value="C2"/>
    <property type="match status" value="1"/>
</dbReference>
<dbReference type="InterPro" id="IPR035892">
    <property type="entry name" value="C2_domain_sf"/>
</dbReference>
<accession>A0A1J3F323</accession>
<evidence type="ECO:0000259" key="1">
    <source>
        <dbReference type="PROSITE" id="PS50004"/>
    </source>
</evidence>
<evidence type="ECO:0000313" key="3">
    <source>
        <dbReference type="EMBL" id="JAU72032.1"/>
    </source>
</evidence>
<dbReference type="SUPFAM" id="SSF49562">
    <property type="entry name" value="C2 domain (Calcium/lipid-binding domain, CaLB)"/>
    <property type="match status" value="1"/>
</dbReference>
<sequence>MEAENQCPGIGDTKCERSDAYGNQRWTRNNRCVMCGEVWTEMDSNIDSFTPRWNEQYTWEVFHPCTVVTIGVFDNCHLHGGENKNGGAKDSRVGKVRIWLSTLETDRVYTHTYPLLGLHPNGVKKMREIHFAVRFTCSALLNLMYMYSLPLLPKMTGEEWKNLSEKEKAPYDQR</sequence>
<dbReference type="PANTHER" id="PTHR31425:SF50">
    <property type="entry name" value="FT-INTERACTING PROTEIN 3-RELATED"/>
    <property type="match status" value="1"/>
</dbReference>
<dbReference type="SUPFAM" id="SSF47095">
    <property type="entry name" value="HMG-box"/>
    <property type="match status" value="1"/>
</dbReference>
<feature type="domain" description="C2" evidence="1">
    <location>
        <begin position="1"/>
        <end position="113"/>
    </location>
</feature>
<dbReference type="EMBL" id="GEVK01014649">
    <property type="protein sequence ID" value="JAU38183.1"/>
    <property type="molecule type" value="Transcribed_RNA"/>
</dbReference>